<proteinExistence type="predicted"/>
<sequence>MDCAAKGAPSISQRDMVVSVLSNCVSLLRFKKTLKLISTKPISDISSLLSRTYEVQKTIPDLIIWDKRCAISIARGRKIE</sequence>
<organism evidence="1 2">
    <name type="scientific">Sorghum bicolor</name>
    <name type="common">Sorghum</name>
    <name type="synonym">Sorghum vulgare</name>
    <dbReference type="NCBI Taxonomy" id="4558"/>
    <lineage>
        <taxon>Eukaryota</taxon>
        <taxon>Viridiplantae</taxon>
        <taxon>Streptophyta</taxon>
        <taxon>Embryophyta</taxon>
        <taxon>Tracheophyta</taxon>
        <taxon>Spermatophyta</taxon>
        <taxon>Magnoliopsida</taxon>
        <taxon>Liliopsida</taxon>
        <taxon>Poales</taxon>
        <taxon>Poaceae</taxon>
        <taxon>PACMAD clade</taxon>
        <taxon>Panicoideae</taxon>
        <taxon>Andropogonodae</taxon>
        <taxon>Andropogoneae</taxon>
        <taxon>Sorghinae</taxon>
        <taxon>Sorghum</taxon>
    </lineage>
</organism>
<name>A0A921RWT7_SORBI</name>
<reference evidence="1" key="1">
    <citation type="journal article" date="2019" name="BMC Genomics">
        <title>A new reference genome for Sorghum bicolor reveals high levels of sequence similarity between sweet and grain genotypes: implications for the genetics of sugar metabolism.</title>
        <authorList>
            <person name="Cooper E.A."/>
            <person name="Brenton Z.W."/>
            <person name="Flinn B.S."/>
            <person name="Jenkins J."/>
            <person name="Shu S."/>
            <person name="Flowers D."/>
            <person name="Luo F."/>
            <person name="Wang Y."/>
            <person name="Xia P."/>
            <person name="Barry K."/>
            <person name="Daum C."/>
            <person name="Lipzen A."/>
            <person name="Yoshinaga Y."/>
            <person name="Schmutz J."/>
            <person name="Saski C."/>
            <person name="Vermerris W."/>
            <person name="Kresovich S."/>
        </authorList>
    </citation>
    <scope>NUCLEOTIDE SEQUENCE</scope>
</reference>
<evidence type="ECO:0000313" key="1">
    <source>
        <dbReference type="EMBL" id="KAG0547473.1"/>
    </source>
</evidence>
<dbReference type="EMBL" id="CM027680">
    <property type="protein sequence ID" value="KAG0547473.1"/>
    <property type="molecule type" value="Genomic_DNA"/>
</dbReference>
<evidence type="ECO:0000313" key="2">
    <source>
        <dbReference type="Proteomes" id="UP000807115"/>
    </source>
</evidence>
<gene>
    <name evidence="1" type="ORF">BDA96_01G083300</name>
</gene>
<accession>A0A921RWT7</accession>
<dbReference type="Proteomes" id="UP000807115">
    <property type="component" value="Chromosome 1"/>
</dbReference>
<protein>
    <submittedName>
        <fullName evidence="1">Uncharacterized protein</fullName>
    </submittedName>
</protein>
<dbReference type="AlphaFoldDB" id="A0A921RWT7"/>
<comment type="caution">
    <text evidence="1">The sequence shown here is derived from an EMBL/GenBank/DDBJ whole genome shotgun (WGS) entry which is preliminary data.</text>
</comment>
<reference evidence="1" key="2">
    <citation type="submission" date="2020-10" db="EMBL/GenBank/DDBJ databases">
        <authorList>
            <person name="Cooper E.A."/>
            <person name="Brenton Z.W."/>
            <person name="Flinn B.S."/>
            <person name="Jenkins J."/>
            <person name="Shu S."/>
            <person name="Flowers D."/>
            <person name="Luo F."/>
            <person name="Wang Y."/>
            <person name="Xia P."/>
            <person name="Barry K."/>
            <person name="Daum C."/>
            <person name="Lipzen A."/>
            <person name="Yoshinaga Y."/>
            <person name="Schmutz J."/>
            <person name="Saski C."/>
            <person name="Vermerris W."/>
            <person name="Kresovich S."/>
        </authorList>
    </citation>
    <scope>NUCLEOTIDE SEQUENCE</scope>
</reference>